<keyword evidence="24" id="KW-0675">Receptor</keyword>
<keyword evidence="6" id="KW-1003">Cell membrane</keyword>
<keyword evidence="12 20" id="KW-1133">Transmembrane helix</keyword>
<feature type="domain" description="Ig-like" evidence="22">
    <location>
        <begin position="19"/>
        <end position="118"/>
    </location>
</feature>
<evidence type="ECO:0000259" key="22">
    <source>
        <dbReference type="PROSITE" id="PS50835"/>
    </source>
</evidence>
<keyword evidence="16" id="KW-0393">Immunoglobulin domain</keyword>
<evidence type="ECO:0000256" key="16">
    <source>
        <dbReference type="ARBA" id="ARBA00023319"/>
    </source>
</evidence>
<evidence type="ECO:0000256" key="10">
    <source>
        <dbReference type="ARBA" id="ARBA00022737"/>
    </source>
</evidence>
<evidence type="ECO:0000256" key="9">
    <source>
        <dbReference type="ARBA" id="ARBA00022729"/>
    </source>
</evidence>
<dbReference type="GO" id="GO:0090559">
    <property type="term" value="P:regulation of membrane permeability"/>
    <property type="evidence" value="ECO:0007669"/>
    <property type="project" value="TreeGrafter"/>
</dbReference>
<feature type="transmembrane region" description="Helical" evidence="20">
    <location>
        <begin position="227"/>
        <end position="252"/>
    </location>
</feature>
<evidence type="ECO:0000256" key="5">
    <source>
        <dbReference type="ARBA" id="ARBA00022427"/>
    </source>
</evidence>
<dbReference type="InterPro" id="IPR013106">
    <property type="entry name" value="Ig_V-set"/>
</dbReference>
<evidence type="ECO:0000256" key="6">
    <source>
        <dbReference type="ARBA" id="ARBA00022475"/>
    </source>
</evidence>
<organism evidence="23 24">
    <name type="scientific">Chanos chanos</name>
    <name type="common">Milkfish</name>
    <name type="synonym">Mugil chanos</name>
    <dbReference type="NCBI Taxonomy" id="29144"/>
    <lineage>
        <taxon>Eukaryota</taxon>
        <taxon>Metazoa</taxon>
        <taxon>Chordata</taxon>
        <taxon>Craniata</taxon>
        <taxon>Vertebrata</taxon>
        <taxon>Euteleostomi</taxon>
        <taxon>Actinopterygii</taxon>
        <taxon>Neopterygii</taxon>
        <taxon>Teleostei</taxon>
        <taxon>Ostariophysi</taxon>
        <taxon>Gonorynchiformes</taxon>
        <taxon>Chanidae</taxon>
        <taxon>Chanos</taxon>
    </lineage>
</organism>
<dbReference type="Pfam" id="PF13927">
    <property type="entry name" value="Ig_3"/>
    <property type="match status" value="1"/>
</dbReference>
<sequence length="293" mass="32636">MFRFVIVCLVFHATGLHGFDVSTSTPDLRVPENAGADLKCTYSADFGSDARVEWKFKNLQGSQTYVFFSGHPTAPYKGRVTKYEGGLRFNKVTRNDNGEYDCEVSGSDQFKEAKIKLTVLVPPSVPVARIPSSVTTGGRALLTCFDKDGSPPPTYRWFKNKTPLPQDPSKFPAFNYTVYKISPQNGTLLFPKTTKMDSGEYYCEASNGVGDVKRSQTVKMEVRDVNVGGIVAGVIFLILILILLVVAVWFAYKRGYLAKFTERKPKSVVYTQPTSDYGDEEDGEFRQKSSFVV</sequence>
<dbReference type="SMART" id="SM00408">
    <property type="entry name" value="IGc2"/>
    <property type="match status" value="2"/>
</dbReference>
<keyword evidence="13 20" id="KW-0472">Membrane</keyword>
<dbReference type="InterPro" id="IPR003598">
    <property type="entry name" value="Ig_sub2"/>
</dbReference>
<dbReference type="PANTHER" id="PTHR45113:SF1">
    <property type="entry name" value="JUNCTIONAL ADHESION MOLECULE A"/>
    <property type="match status" value="1"/>
</dbReference>
<comment type="similarity">
    <text evidence="3">Belongs to the immunoglobulin superfamily.</text>
</comment>
<keyword evidence="15" id="KW-0325">Glycoprotein</keyword>
<evidence type="ECO:0000256" key="20">
    <source>
        <dbReference type="SAM" id="Phobius"/>
    </source>
</evidence>
<evidence type="ECO:0000313" key="24">
    <source>
        <dbReference type="RefSeq" id="XP_030648334.1"/>
    </source>
</evidence>
<evidence type="ECO:0000256" key="17">
    <source>
        <dbReference type="ARBA" id="ARBA00030590"/>
    </source>
</evidence>
<name>A0A6J2WVP8_CHACN</name>
<dbReference type="InterPro" id="IPR013783">
    <property type="entry name" value="Ig-like_fold"/>
</dbReference>
<dbReference type="Gene3D" id="2.60.40.10">
    <property type="entry name" value="Immunoglobulins"/>
    <property type="match status" value="2"/>
</dbReference>
<dbReference type="PANTHER" id="PTHR45113">
    <property type="entry name" value="JUNCTIONAL ADHESION MOLECULE A"/>
    <property type="match status" value="1"/>
</dbReference>
<dbReference type="GeneID" id="115828479"/>
<dbReference type="InterPro" id="IPR042456">
    <property type="entry name" value="F11R"/>
</dbReference>
<evidence type="ECO:0000256" key="2">
    <source>
        <dbReference type="ARBA" id="ARBA00004435"/>
    </source>
</evidence>
<dbReference type="PROSITE" id="PS50835">
    <property type="entry name" value="IG_LIKE"/>
    <property type="match status" value="2"/>
</dbReference>
<feature type="domain" description="Ig-like" evidence="22">
    <location>
        <begin position="123"/>
        <end position="219"/>
    </location>
</feature>
<comment type="subcellular location">
    <subcellularLocation>
        <location evidence="2">Cell junction</location>
        <location evidence="2">Tight junction</location>
    </subcellularLocation>
    <subcellularLocation>
        <location evidence="1">Cell membrane</location>
        <topology evidence="1">Single-pass type I membrane protein</topology>
    </subcellularLocation>
</comment>
<evidence type="ECO:0000256" key="15">
    <source>
        <dbReference type="ARBA" id="ARBA00023180"/>
    </source>
</evidence>
<keyword evidence="14" id="KW-1015">Disulfide bond</keyword>
<protein>
    <recommendedName>
        <fullName evidence="4">Junctional adhesion molecule A</fullName>
    </recommendedName>
    <alternativeName>
        <fullName evidence="17">Junctional adhesion molecule 1</fullName>
    </alternativeName>
</protein>
<dbReference type="CTD" id="323696"/>
<keyword evidence="5" id="KW-0796">Tight junction</keyword>
<keyword evidence="8 20" id="KW-0812">Transmembrane</keyword>
<evidence type="ECO:0000256" key="8">
    <source>
        <dbReference type="ARBA" id="ARBA00022692"/>
    </source>
</evidence>
<dbReference type="InParanoid" id="A0A6J2WVP8"/>
<dbReference type="GO" id="GO:0090557">
    <property type="term" value="P:establishment of endothelial intestinal barrier"/>
    <property type="evidence" value="ECO:0007669"/>
    <property type="project" value="TreeGrafter"/>
</dbReference>
<evidence type="ECO:0000256" key="19">
    <source>
        <dbReference type="SAM" id="MobiDB-lite"/>
    </source>
</evidence>
<evidence type="ECO:0000256" key="7">
    <source>
        <dbReference type="ARBA" id="ARBA00022553"/>
    </source>
</evidence>
<dbReference type="Proteomes" id="UP000504632">
    <property type="component" value="Chromosome 15"/>
</dbReference>
<dbReference type="SUPFAM" id="SSF48726">
    <property type="entry name" value="Immunoglobulin"/>
    <property type="match status" value="2"/>
</dbReference>
<evidence type="ECO:0000256" key="12">
    <source>
        <dbReference type="ARBA" id="ARBA00022989"/>
    </source>
</evidence>
<evidence type="ECO:0000256" key="11">
    <source>
        <dbReference type="ARBA" id="ARBA00022949"/>
    </source>
</evidence>
<feature type="chain" id="PRO_5027074822" description="Junctional adhesion molecule A" evidence="21">
    <location>
        <begin position="19"/>
        <end position="293"/>
    </location>
</feature>
<dbReference type="GO" id="GO:0005886">
    <property type="term" value="C:plasma membrane"/>
    <property type="evidence" value="ECO:0007669"/>
    <property type="project" value="UniProtKB-SubCell"/>
</dbReference>
<reference evidence="24" key="1">
    <citation type="submission" date="2025-08" db="UniProtKB">
        <authorList>
            <consortium name="RefSeq"/>
        </authorList>
    </citation>
    <scope>IDENTIFICATION</scope>
</reference>
<dbReference type="AlphaFoldDB" id="A0A6J2WVP8"/>
<feature type="signal peptide" evidence="21">
    <location>
        <begin position="1"/>
        <end position="18"/>
    </location>
</feature>
<comment type="subunit">
    <text evidence="18">Interacts with the ninth PDZ domain of MPDZ. Interacts with the first PDZ domain of PARD3. The association between PARD3 and PARD6B probably disrupts this interaction. Interacts with ITGAL (via I-domain). Interacts with CD151.</text>
</comment>
<gene>
    <name evidence="24" type="primary">f11r.1</name>
</gene>
<evidence type="ECO:0000256" key="14">
    <source>
        <dbReference type="ARBA" id="ARBA00023157"/>
    </source>
</evidence>
<dbReference type="InterPro" id="IPR036179">
    <property type="entry name" value="Ig-like_dom_sf"/>
</dbReference>
<dbReference type="FunFam" id="2.60.40.10:FF:000342">
    <property type="entry name" value="Junctional adhesion molecule A"/>
    <property type="match status" value="1"/>
</dbReference>
<evidence type="ECO:0000256" key="4">
    <source>
        <dbReference type="ARBA" id="ARBA00016608"/>
    </source>
</evidence>
<evidence type="ECO:0000256" key="18">
    <source>
        <dbReference type="ARBA" id="ARBA00046718"/>
    </source>
</evidence>
<evidence type="ECO:0000256" key="1">
    <source>
        <dbReference type="ARBA" id="ARBA00004251"/>
    </source>
</evidence>
<keyword evidence="11" id="KW-0965">Cell junction</keyword>
<proteinExistence type="inferred from homology"/>
<dbReference type="InterPro" id="IPR003599">
    <property type="entry name" value="Ig_sub"/>
</dbReference>
<dbReference type="GO" id="GO:0007155">
    <property type="term" value="P:cell adhesion"/>
    <property type="evidence" value="ECO:0007669"/>
    <property type="project" value="InterPro"/>
</dbReference>
<evidence type="ECO:0000256" key="3">
    <source>
        <dbReference type="ARBA" id="ARBA00008637"/>
    </source>
</evidence>
<dbReference type="RefSeq" id="XP_030648334.1">
    <property type="nucleotide sequence ID" value="XM_030792474.1"/>
</dbReference>
<dbReference type="SMART" id="SM00409">
    <property type="entry name" value="IG"/>
    <property type="match status" value="2"/>
</dbReference>
<dbReference type="GO" id="GO:0050892">
    <property type="term" value="P:intestinal absorption"/>
    <property type="evidence" value="ECO:0007669"/>
    <property type="project" value="TreeGrafter"/>
</dbReference>
<dbReference type="Pfam" id="PF07686">
    <property type="entry name" value="V-set"/>
    <property type="match status" value="1"/>
</dbReference>
<keyword evidence="9 21" id="KW-0732">Signal</keyword>
<evidence type="ECO:0000256" key="13">
    <source>
        <dbReference type="ARBA" id="ARBA00023136"/>
    </source>
</evidence>
<dbReference type="InterPro" id="IPR007110">
    <property type="entry name" value="Ig-like_dom"/>
</dbReference>
<feature type="region of interest" description="Disordered" evidence="19">
    <location>
        <begin position="271"/>
        <end position="293"/>
    </location>
</feature>
<dbReference type="OrthoDB" id="10031887at2759"/>
<evidence type="ECO:0000256" key="21">
    <source>
        <dbReference type="SAM" id="SignalP"/>
    </source>
</evidence>
<evidence type="ECO:0000313" key="23">
    <source>
        <dbReference type="Proteomes" id="UP000504632"/>
    </source>
</evidence>
<dbReference type="GO" id="GO:0005923">
    <property type="term" value="C:bicellular tight junction"/>
    <property type="evidence" value="ECO:0007669"/>
    <property type="project" value="UniProtKB-SubCell"/>
</dbReference>
<accession>A0A6J2WVP8</accession>
<keyword evidence="23" id="KW-1185">Reference proteome</keyword>
<keyword evidence="7" id="KW-0597">Phosphoprotein</keyword>
<keyword evidence="10" id="KW-0677">Repeat</keyword>